<dbReference type="EMBL" id="JAUSUR010000008">
    <property type="protein sequence ID" value="MDQ0362903.1"/>
    <property type="molecule type" value="Genomic_DNA"/>
</dbReference>
<dbReference type="Proteomes" id="UP001230220">
    <property type="component" value="Unassembled WGS sequence"/>
</dbReference>
<dbReference type="InterPro" id="IPR020549">
    <property type="entry name" value="YbeY_CS"/>
</dbReference>
<keyword evidence="8 9" id="KW-0862">Zinc</keyword>
<keyword evidence="4 9" id="KW-0540">Nuclease</keyword>
<dbReference type="Pfam" id="PF02130">
    <property type="entry name" value="YbeY"/>
    <property type="match status" value="1"/>
</dbReference>
<protein>
    <recommendedName>
        <fullName evidence="9">Endoribonuclease YbeY</fullName>
        <ecNumber evidence="9">3.1.-.-</ecNumber>
    </recommendedName>
</protein>
<dbReference type="InterPro" id="IPR023091">
    <property type="entry name" value="MetalPrtase_cat_dom_sf_prd"/>
</dbReference>
<proteinExistence type="inferred from homology"/>
<comment type="cofactor">
    <cofactor evidence="9">
        <name>Zn(2+)</name>
        <dbReference type="ChEBI" id="CHEBI:29105"/>
    </cofactor>
    <text evidence="9">Binds 1 zinc ion.</text>
</comment>
<name>A0ABU0E869_9FIRM</name>
<evidence type="ECO:0000256" key="6">
    <source>
        <dbReference type="ARBA" id="ARBA00022759"/>
    </source>
</evidence>
<accession>A0ABU0E869</accession>
<comment type="similarity">
    <text evidence="1 9">Belongs to the endoribonuclease YbeY family.</text>
</comment>
<evidence type="ECO:0000313" key="11">
    <source>
        <dbReference type="Proteomes" id="UP001230220"/>
    </source>
</evidence>
<keyword evidence="11" id="KW-1185">Reference proteome</keyword>
<keyword evidence="9" id="KW-0963">Cytoplasm</keyword>
<dbReference type="RefSeq" id="WP_307411117.1">
    <property type="nucleotide sequence ID" value="NZ_JAUSUR010000008.1"/>
</dbReference>
<evidence type="ECO:0000313" key="10">
    <source>
        <dbReference type="EMBL" id="MDQ0362903.1"/>
    </source>
</evidence>
<dbReference type="EC" id="3.1.-.-" evidence="9"/>
<evidence type="ECO:0000256" key="8">
    <source>
        <dbReference type="ARBA" id="ARBA00022833"/>
    </source>
</evidence>
<keyword evidence="5 9" id="KW-0479">Metal-binding</keyword>
<sequence length="149" mass="17528">MELNIVNEYDFTFEYEQQFKGLLKRAIKVTKRETNIVLSCIFVDDKKIHEINRDYRNIDRATDVISFALLDDDTFLVPEEEAIELGDIFISIDTCKRQAQEYGHSFERELCFLFVHGVLHLLGYDHMKEEDEKVMISLQKEILDETVTG</sequence>
<comment type="function">
    <text evidence="9">Single strand-specific metallo-endoribonuclease involved in late-stage 70S ribosome quality control and in maturation of the 3' terminus of the 16S rRNA.</text>
</comment>
<keyword evidence="2 9" id="KW-0690">Ribosome biogenesis</keyword>
<evidence type="ECO:0000256" key="3">
    <source>
        <dbReference type="ARBA" id="ARBA00022552"/>
    </source>
</evidence>
<keyword evidence="7 9" id="KW-0378">Hydrolase</keyword>
<feature type="binding site" evidence="9">
    <location>
        <position position="116"/>
    </location>
    <ligand>
        <name>Zn(2+)</name>
        <dbReference type="ChEBI" id="CHEBI:29105"/>
        <note>catalytic</note>
    </ligand>
</feature>
<reference evidence="10 11" key="1">
    <citation type="submission" date="2023-07" db="EMBL/GenBank/DDBJ databases">
        <title>Genomic Encyclopedia of Type Strains, Phase IV (KMG-IV): sequencing the most valuable type-strain genomes for metagenomic binning, comparative biology and taxonomic classification.</title>
        <authorList>
            <person name="Goeker M."/>
        </authorList>
    </citation>
    <scope>NUCLEOTIDE SEQUENCE [LARGE SCALE GENOMIC DNA]</scope>
    <source>
        <strain evidence="10 11">DSM 16784</strain>
    </source>
</reference>
<dbReference type="NCBIfam" id="TIGR00043">
    <property type="entry name" value="rRNA maturation RNase YbeY"/>
    <property type="match status" value="1"/>
</dbReference>
<dbReference type="HAMAP" id="MF_00009">
    <property type="entry name" value="Endoribonucl_YbeY"/>
    <property type="match status" value="1"/>
</dbReference>
<gene>
    <name evidence="9" type="primary">ybeY</name>
    <name evidence="10" type="ORF">J2S15_003664</name>
</gene>
<comment type="caution">
    <text evidence="10">The sequence shown here is derived from an EMBL/GenBank/DDBJ whole genome shotgun (WGS) entry which is preliminary data.</text>
</comment>
<keyword evidence="3 9" id="KW-0698">rRNA processing</keyword>
<dbReference type="InterPro" id="IPR002036">
    <property type="entry name" value="YbeY"/>
</dbReference>
<evidence type="ECO:0000256" key="2">
    <source>
        <dbReference type="ARBA" id="ARBA00022517"/>
    </source>
</evidence>
<comment type="subcellular location">
    <subcellularLocation>
        <location evidence="9">Cytoplasm</location>
    </subcellularLocation>
</comment>
<evidence type="ECO:0000256" key="5">
    <source>
        <dbReference type="ARBA" id="ARBA00022723"/>
    </source>
</evidence>
<dbReference type="PANTHER" id="PTHR46986:SF1">
    <property type="entry name" value="ENDORIBONUCLEASE YBEY, CHLOROPLASTIC"/>
    <property type="match status" value="1"/>
</dbReference>
<evidence type="ECO:0000256" key="4">
    <source>
        <dbReference type="ARBA" id="ARBA00022722"/>
    </source>
</evidence>
<feature type="binding site" evidence="9">
    <location>
        <position position="120"/>
    </location>
    <ligand>
        <name>Zn(2+)</name>
        <dbReference type="ChEBI" id="CHEBI:29105"/>
        <note>catalytic</note>
    </ligand>
</feature>
<dbReference type="SUPFAM" id="SSF55486">
    <property type="entry name" value="Metalloproteases ('zincins'), catalytic domain"/>
    <property type="match status" value="1"/>
</dbReference>
<evidence type="ECO:0000256" key="9">
    <source>
        <dbReference type="HAMAP-Rule" id="MF_00009"/>
    </source>
</evidence>
<organism evidence="10 11">
    <name type="scientific">Breznakia pachnodae</name>
    <dbReference type="NCBI Taxonomy" id="265178"/>
    <lineage>
        <taxon>Bacteria</taxon>
        <taxon>Bacillati</taxon>
        <taxon>Bacillota</taxon>
        <taxon>Erysipelotrichia</taxon>
        <taxon>Erysipelotrichales</taxon>
        <taxon>Erysipelotrichaceae</taxon>
        <taxon>Breznakia</taxon>
    </lineage>
</organism>
<dbReference type="PROSITE" id="PS01306">
    <property type="entry name" value="UPF0054"/>
    <property type="match status" value="1"/>
</dbReference>
<dbReference type="PANTHER" id="PTHR46986">
    <property type="entry name" value="ENDORIBONUCLEASE YBEY, CHLOROPLASTIC"/>
    <property type="match status" value="1"/>
</dbReference>
<keyword evidence="6 9" id="KW-0255">Endonuclease</keyword>
<evidence type="ECO:0000256" key="7">
    <source>
        <dbReference type="ARBA" id="ARBA00022801"/>
    </source>
</evidence>
<evidence type="ECO:0000256" key="1">
    <source>
        <dbReference type="ARBA" id="ARBA00010875"/>
    </source>
</evidence>
<feature type="binding site" evidence="9">
    <location>
        <position position="126"/>
    </location>
    <ligand>
        <name>Zn(2+)</name>
        <dbReference type="ChEBI" id="CHEBI:29105"/>
        <note>catalytic</note>
    </ligand>
</feature>
<dbReference type="Gene3D" id="3.40.390.30">
    <property type="entry name" value="Metalloproteases ('zincins'), catalytic domain"/>
    <property type="match status" value="1"/>
</dbReference>